<gene>
    <name evidence="1" type="ORF">Cspa_135p00170</name>
</gene>
<dbReference type="KEGG" id="csr:Cspa_135p00170"/>
<evidence type="ECO:0000313" key="2">
    <source>
        <dbReference type="Proteomes" id="UP000011728"/>
    </source>
</evidence>
<name>M1N8A3_9CLOT</name>
<evidence type="ECO:0000313" key="1">
    <source>
        <dbReference type="EMBL" id="AGF59577.1"/>
    </source>
</evidence>
<keyword evidence="1" id="KW-0614">Plasmid</keyword>
<accession>M1N8A3</accession>
<protein>
    <submittedName>
        <fullName evidence="1">Uncharacterized protein</fullName>
    </submittedName>
</protein>
<sequence length="1627" mass="189969">MERLITMKYNTSISHGIEFNLGNGEYHSLSFSTLPDRLELFVSKEYLFMQLYKDSSFNNSYISFKRKNQSMLSSENKELFKKDKFLDVRNENFPLIKSRRNTERKYVGISFYVTNLHETESLDTTFHIDIPNHIRRLYRFDEIFAFQEYINLHSIEEAKKIEYIPSNIFKFDPIKIKDKYENKYPANMNKDVLFKTNKPNLNKKLTETFINFNIPEIFKMDDIKGSLRNKKLYYDTMNYFLWNKHPDILINPLLLAKNGLNKNIYINPLLLVKNGLNNNIYINPLLEVKNGMNNKVHVNNEWSLLGHNSNELHYIEEYIGFHVDIGSKKLIMDEYIQGEINDKNFNYSNSADISLGINDFKINYDGNIISSKLDNSEVYIDNFWTWAYVEDNKIELNKYLMSANKDYSRGFETDSIYLLKSYDNLNLTKTDKFLFRIKNKLSKVIDPLFIFKDNHQIYSDSYISLWRPKDELKIDSLYEFAKRIINKVDVHDEMLQLEHAFERNIFTENSISLNLYNKGINFYNTGTLLGKNSDGIQMDDVFSINRITEAIRVNEGDMQLGKAFEGIDLYKYYITFNKGSKGITEEDPVFIDKMQKSIFIHEDTFAIDKGPEPIFITYEDIWINKNGYNLSAADDYTCVKKDGYASSINDKYTWIKKNGQASYLNDEYILIKKNGYALSVNDGYTWIKKDGYASSMNDYYTWVKKDGYASSMNDKYTWIKKDGYASSINDGYSWIKKSGYNSFISPENKFVAKNKKGIYVNSYILNVNKDSRGIYFDKNIQIYRTSKGIGFDDKIISIDKNAKKIRIGEKLSKIGEQILISKNSHGIQYDSFLSVWKEGHGTQVNSFYEFATRIGKKVNVYNEMIQLDHAYERPIFIDPNISLNLYDKGINFYDTGSLLAKNYKGIRMDEVFNINKNAEAIRINEGDIHLGKAFEGIDLYNYYINFNKAPKGITEEDAVFIDKGSEGVFLHKDTFVIDKGAEAIFLINEDTWINKNRHDSSMIYDYTWIRKNMHDSSMIYEYTWVNKNMHDSSMVYEYTWISKNMHYSSIVYEYPWIKKSGYASVITNENQFVAKSGKGIYVNFYILNVDKYSRGIYFDKNIHINRNSKGIGFDDKIISIDKNAKEIGIEENFSISHHGLPINIDENKLTVYYDSKKAVIEKIEFVDIDSKAIDLFKQMSIEYYSKGIFIEEEIKFENQCREIWFDDYCKYFGLTKEEGGVYTDSDIRLKNAIKHGNLDYQGENLTKKKKDTYLPDEFNFLDVIHIPDPDPDKPPVIMTGNIDELILPHKDYKYSNFIKKLIKADGSLDWTYVKNYDSATGEYTVSIPMENPIEIYADIGRDYIDVDVAILEIVIFLVQKVWRDNMYKYIAFSAHDSLKHIMVEVDNLLIDYGLDKQQRKEAVRCMQLFRWYAEMAVLNNCEYILKFDTAKISVDYYNKDLGDFKDIIAFDNMEITDNYIIEPIDARKKCGITFKNNNINPGLPLNLSFRLYNINTSSSISIIDRDGDSRIKTYTQGIHDITEELENKVEVNYVPSEKYQSINIANIVIDNKSIRGFTVKYKGKFGETNAVMQELLDSMLVIGEASDILKEKLKDVSPVTVAISTMVKYFDLHHENKLKGKRLITKK</sequence>
<dbReference type="OrthoDB" id="9758243at2"/>
<dbReference type="Proteomes" id="UP000011728">
    <property type="component" value="Plasmid Csp_135p"/>
</dbReference>
<dbReference type="RefSeq" id="WP_015395884.1">
    <property type="nucleotide sequence ID" value="NC_020292.1"/>
</dbReference>
<keyword evidence="2" id="KW-1185">Reference proteome</keyword>
<proteinExistence type="predicted"/>
<reference evidence="1 2" key="1">
    <citation type="submission" date="2013-02" db="EMBL/GenBank/DDBJ databases">
        <title>Genome sequence of Clostridium saccharoperbutylacetonicum N1-4(HMT).</title>
        <authorList>
            <person name="Poehlein A."/>
            <person name="Daniel R."/>
        </authorList>
    </citation>
    <scope>NUCLEOTIDE SEQUENCE [LARGE SCALE GENOMIC DNA]</scope>
    <source>
        <strain evidence="2">N1-4(HMT)</strain>
        <plasmid evidence="2">Plasmid Csp_135p</plasmid>
    </source>
</reference>
<organism evidence="1 2">
    <name type="scientific">Clostridium saccharoperbutylacetonicum N1-4(HMT)</name>
    <dbReference type="NCBI Taxonomy" id="931276"/>
    <lineage>
        <taxon>Bacteria</taxon>
        <taxon>Bacillati</taxon>
        <taxon>Bacillota</taxon>
        <taxon>Clostridia</taxon>
        <taxon>Eubacteriales</taxon>
        <taxon>Clostridiaceae</taxon>
        <taxon>Clostridium</taxon>
    </lineage>
</organism>
<dbReference type="HOGENOM" id="CLU_243296_0_0_9"/>
<dbReference type="PATRIC" id="fig|931276.5.peg.5902"/>
<geneLocation type="plasmid" evidence="1 2">
    <name>Csp_135p</name>
</geneLocation>
<dbReference type="EMBL" id="CP004122">
    <property type="protein sequence ID" value="AGF59577.1"/>
    <property type="molecule type" value="Genomic_DNA"/>
</dbReference>